<dbReference type="GeneID" id="576161"/>
<dbReference type="InterPro" id="IPR056748">
    <property type="entry name" value="VPS13-like_C"/>
</dbReference>
<sequence length="233" mass="25934">MRRHPDSFPFQLLNAGQGFVMGIVLGLSGVVTSPIHGAQEDGIKGFFKGIGKGLMGLIAKPLGGTIDAITLVLEGIERAAEAGEQVVGRLRIPRFINSTEGLTPYSPYRAVGNSILHNIRHKEIFNTDIYYAHATVSSDSTPDVVLITTRRVLVLEKCRWSGGWDLEQGDRFKTILTLPKRDGNKIIFDAVHEGKDKKREIVCENPELCQWVLVRLEEALRKFQVEKNRTVTI</sequence>
<reference evidence="2" key="2">
    <citation type="submission" date="2021-01" db="UniProtKB">
        <authorList>
            <consortium name="EnsemblMetazoa"/>
        </authorList>
    </citation>
    <scope>IDENTIFICATION</scope>
</reference>
<accession>A0A7M7PGL5</accession>
<dbReference type="PANTHER" id="PTHR16166">
    <property type="entry name" value="VACUOLAR PROTEIN SORTING-ASSOCIATED PROTEIN VPS13"/>
    <property type="match status" value="1"/>
</dbReference>
<keyword evidence="3" id="KW-1185">Reference proteome</keyword>
<protein>
    <recommendedName>
        <fullName evidence="1">Intermembrane lipid transfer protein VPS13-like C-terminal domain-containing protein</fullName>
    </recommendedName>
</protein>
<dbReference type="OrthoDB" id="428159at2759"/>
<organism evidence="2 3">
    <name type="scientific">Strongylocentrotus purpuratus</name>
    <name type="common">Purple sea urchin</name>
    <dbReference type="NCBI Taxonomy" id="7668"/>
    <lineage>
        <taxon>Eukaryota</taxon>
        <taxon>Metazoa</taxon>
        <taxon>Echinodermata</taxon>
        <taxon>Eleutherozoa</taxon>
        <taxon>Echinozoa</taxon>
        <taxon>Echinoidea</taxon>
        <taxon>Euechinoidea</taxon>
        <taxon>Echinacea</taxon>
        <taxon>Camarodonta</taxon>
        <taxon>Echinidea</taxon>
        <taxon>Strongylocentrotidae</taxon>
        <taxon>Strongylocentrotus</taxon>
    </lineage>
</organism>
<dbReference type="RefSeq" id="XP_030851039.1">
    <property type="nucleotide sequence ID" value="XM_030995179.1"/>
</dbReference>
<dbReference type="KEGG" id="spu:576161"/>
<dbReference type="OMA" id="WILAKLQ"/>
<evidence type="ECO:0000259" key="1">
    <source>
        <dbReference type="Pfam" id="PF25037"/>
    </source>
</evidence>
<proteinExistence type="predicted"/>
<dbReference type="Proteomes" id="UP000007110">
    <property type="component" value="Unassembled WGS sequence"/>
</dbReference>
<evidence type="ECO:0000313" key="2">
    <source>
        <dbReference type="EnsemblMetazoa" id="XP_030851039"/>
    </source>
</evidence>
<dbReference type="Pfam" id="PF25037">
    <property type="entry name" value="VPS13_C"/>
    <property type="match status" value="1"/>
</dbReference>
<reference evidence="3" key="1">
    <citation type="submission" date="2015-02" db="EMBL/GenBank/DDBJ databases">
        <title>Genome sequencing for Strongylocentrotus purpuratus.</title>
        <authorList>
            <person name="Murali S."/>
            <person name="Liu Y."/>
            <person name="Vee V."/>
            <person name="English A."/>
            <person name="Wang M."/>
            <person name="Skinner E."/>
            <person name="Han Y."/>
            <person name="Muzny D.M."/>
            <person name="Worley K.C."/>
            <person name="Gibbs R.A."/>
        </authorList>
    </citation>
    <scope>NUCLEOTIDE SEQUENCE</scope>
</reference>
<name>A0A7M7PGL5_STRPU</name>
<dbReference type="PANTHER" id="PTHR16166:SF146">
    <property type="entry name" value="VACUOLAR PROTEIN SORTING-ASSOCIATED PROTEIN 13A-LIKE ISOFORM X1"/>
    <property type="match status" value="1"/>
</dbReference>
<dbReference type="InParanoid" id="A0A7M7PGL5"/>
<evidence type="ECO:0000313" key="3">
    <source>
        <dbReference type="Proteomes" id="UP000007110"/>
    </source>
</evidence>
<dbReference type="EnsemblMetazoa" id="XM_030995179">
    <property type="protein sequence ID" value="XP_030851039"/>
    <property type="gene ID" value="LOC576161"/>
</dbReference>
<dbReference type="AlphaFoldDB" id="A0A7M7PGL5"/>
<dbReference type="InterPro" id="IPR026847">
    <property type="entry name" value="VPS13"/>
</dbReference>
<feature type="domain" description="Intermembrane lipid transfer protein VPS13-like C-terminal" evidence="1">
    <location>
        <begin position="90"/>
        <end position="205"/>
    </location>
</feature>